<dbReference type="Proteomes" id="UP000597444">
    <property type="component" value="Unassembled WGS sequence"/>
</dbReference>
<reference evidence="2" key="1">
    <citation type="submission" date="2020-10" db="EMBL/GenBank/DDBJ databases">
        <title>Taxonomic study of unclassified bacteria belonging to the class Ktedonobacteria.</title>
        <authorList>
            <person name="Yabe S."/>
            <person name="Wang C.M."/>
            <person name="Zheng Y."/>
            <person name="Sakai Y."/>
            <person name="Cavaletti L."/>
            <person name="Monciardini P."/>
            <person name="Donadio S."/>
        </authorList>
    </citation>
    <scope>NUCLEOTIDE SEQUENCE</scope>
    <source>
        <strain evidence="2">ID150040</strain>
    </source>
</reference>
<name>A0A8J3N4N4_9CHLR</name>
<evidence type="ECO:0000313" key="2">
    <source>
        <dbReference type="EMBL" id="GHO98392.1"/>
    </source>
</evidence>
<evidence type="ECO:0000256" key="1">
    <source>
        <dbReference type="SAM" id="Phobius"/>
    </source>
</evidence>
<keyword evidence="1" id="KW-0812">Transmembrane</keyword>
<evidence type="ECO:0000313" key="3">
    <source>
        <dbReference type="Proteomes" id="UP000597444"/>
    </source>
</evidence>
<feature type="transmembrane region" description="Helical" evidence="1">
    <location>
        <begin position="90"/>
        <end position="108"/>
    </location>
</feature>
<keyword evidence="1" id="KW-0472">Membrane</keyword>
<feature type="transmembrane region" description="Helical" evidence="1">
    <location>
        <begin position="58"/>
        <end position="78"/>
    </location>
</feature>
<comment type="caution">
    <text evidence="2">The sequence shown here is derived from an EMBL/GenBank/DDBJ whole genome shotgun (WGS) entry which is preliminary data.</text>
</comment>
<sequence>MKQFSSIQKLDTGILYALELTSSFSVFLKVFGLIVSMVNVLTKGTLFTDNGFMQSLYAWSQCIGIDASIPGAIMRTVYYYRQKEWSKAGVYTLLSALLLFTACLVSNIESIQQTLNITLSSAYQHVFLPIEGLIWIRSVTIVLLVVVHAIRHINIEQSDQTVREEQQQLALTPELIEAVRSVIVQEIQAEQKALPDPDNYERVKVYIGEYPQAKVREIAQALSMSPSTASKWMRQIEEESK</sequence>
<dbReference type="RefSeq" id="WP_220209146.1">
    <property type="nucleotide sequence ID" value="NZ_BNJK01000002.1"/>
</dbReference>
<feature type="transmembrane region" description="Helical" evidence="1">
    <location>
        <begin position="128"/>
        <end position="150"/>
    </location>
</feature>
<keyword evidence="3" id="KW-1185">Reference proteome</keyword>
<accession>A0A8J3N4N4</accession>
<keyword evidence="1" id="KW-1133">Transmembrane helix</keyword>
<proteinExistence type="predicted"/>
<dbReference type="AlphaFoldDB" id="A0A8J3N4N4"/>
<protein>
    <submittedName>
        <fullName evidence="2">Uncharacterized protein</fullName>
    </submittedName>
</protein>
<dbReference type="EMBL" id="BNJK01000002">
    <property type="protein sequence ID" value="GHO98392.1"/>
    <property type="molecule type" value="Genomic_DNA"/>
</dbReference>
<gene>
    <name evidence="2" type="ORF">KSF_084400</name>
</gene>
<feature type="transmembrane region" description="Helical" evidence="1">
    <location>
        <begin position="12"/>
        <end position="38"/>
    </location>
</feature>
<organism evidence="2 3">
    <name type="scientific">Reticulibacter mediterranei</name>
    <dbReference type="NCBI Taxonomy" id="2778369"/>
    <lineage>
        <taxon>Bacteria</taxon>
        <taxon>Bacillati</taxon>
        <taxon>Chloroflexota</taxon>
        <taxon>Ktedonobacteria</taxon>
        <taxon>Ktedonobacterales</taxon>
        <taxon>Reticulibacteraceae</taxon>
        <taxon>Reticulibacter</taxon>
    </lineage>
</organism>